<dbReference type="InterPro" id="IPR000531">
    <property type="entry name" value="Beta-barrel_TonB"/>
</dbReference>
<dbReference type="PANTHER" id="PTHR30069">
    <property type="entry name" value="TONB-DEPENDENT OUTER MEMBRANE RECEPTOR"/>
    <property type="match status" value="1"/>
</dbReference>
<keyword evidence="5 12" id="KW-0732">Signal</keyword>
<evidence type="ECO:0000256" key="9">
    <source>
        <dbReference type="PROSITE-ProRule" id="PRU01360"/>
    </source>
</evidence>
<keyword evidence="15" id="KW-0675">Receptor</keyword>
<keyword evidence="2 9" id="KW-0813">Transport</keyword>
<sequence>MRKHAQARIPTVAAVALIAALTPAAAFGQTSDAEASAGKDEDEGGETPIIVTGKGLEASIAAPAYATMEIDREQIISSSSGRIEDVLSNVAGFQQYRRSDSRSSNPSAQGVTLRSLGGNATSRALVLLDGVPMSDPFFGYVPLSALAPERLGNVTVTRGGGSGPFGAGALTGTIELESADAETLGLVSARALVNERGETETAATIAPKLGSGFVEVSGRWDRGKGFYTTPKDQRVDASARAAYDSWSAGVRGVAPISSDMELQAKVLVWRDDRTLRFDGADSTTEGQDASLRLVKRGDWSFDAIAYVQARNFSNVVISSSRFTPVLDQYNTPSTGVGGKFELRPPEMAGHQLRLGVDYRSASGTMNENAISAFSGLITARRKAGGRNEDLGFFAEDDYTLGALVLTGGVRADRTAITGGYYTARNPDGTIDTSTQYDDRSDWTVTWRGGAVFNVSEALAVRGAVYRGIRLPTLNELYRPFVVFPVVTQANAGLKNEEIFGYEAGVDLTPLPGVKLSLTAFDNRIEDAIANVTIGENLRQRQNLPAIDAQGVEFDANIGAGPISLLASVAYTDAKVDGKGDAAVLDGLRPAQTPKLTASATLAYQPAAGTRLAATLRHVGKQYEDDLETYVLPSATTVDAFASVRLYRQLSVIVRGENLFDETIVTRNSAGSIDLGVPRTIWAGVKWGF</sequence>
<evidence type="ECO:0000256" key="7">
    <source>
        <dbReference type="ARBA" id="ARBA00023136"/>
    </source>
</evidence>
<keyword evidence="3 9" id="KW-1134">Transmembrane beta strand</keyword>
<dbReference type="GO" id="GO:0044718">
    <property type="term" value="P:siderophore transmembrane transport"/>
    <property type="evidence" value="ECO:0007669"/>
    <property type="project" value="TreeGrafter"/>
</dbReference>
<evidence type="ECO:0000256" key="5">
    <source>
        <dbReference type="ARBA" id="ARBA00022729"/>
    </source>
</evidence>
<keyword evidence="8 9" id="KW-0998">Cell outer membrane</keyword>
<organism evidence="15 16">
    <name type="scientific">Croceicoccus mobilis</name>
    <dbReference type="NCBI Taxonomy" id="1703339"/>
    <lineage>
        <taxon>Bacteria</taxon>
        <taxon>Pseudomonadati</taxon>
        <taxon>Pseudomonadota</taxon>
        <taxon>Alphaproteobacteria</taxon>
        <taxon>Sphingomonadales</taxon>
        <taxon>Erythrobacteraceae</taxon>
        <taxon>Croceicoccus</taxon>
    </lineage>
</organism>
<feature type="domain" description="TonB-dependent receptor plug" evidence="14">
    <location>
        <begin position="67"/>
        <end position="173"/>
    </location>
</feature>
<keyword evidence="4 9" id="KW-0812">Transmembrane</keyword>
<comment type="similarity">
    <text evidence="9 11">Belongs to the TonB-dependent receptor family.</text>
</comment>
<dbReference type="SUPFAM" id="SSF56935">
    <property type="entry name" value="Porins"/>
    <property type="match status" value="1"/>
</dbReference>
<dbReference type="InterPro" id="IPR012910">
    <property type="entry name" value="Plug_dom"/>
</dbReference>
<comment type="subcellular location">
    <subcellularLocation>
        <location evidence="1 9">Cell outer membrane</location>
        <topology evidence="1 9">Multi-pass membrane protein</topology>
    </subcellularLocation>
</comment>
<dbReference type="PROSITE" id="PS52016">
    <property type="entry name" value="TONB_DEPENDENT_REC_3"/>
    <property type="match status" value="1"/>
</dbReference>
<keyword evidence="16" id="KW-1185">Reference proteome</keyword>
<evidence type="ECO:0000256" key="8">
    <source>
        <dbReference type="ARBA" id="ARBA00023237"/>
    </source>
</evidence>
<reference evidence="15" key="2">
    <citation type="submission" date="2020-09" db="EMBL/GenBank/DDBJ databases">
        <authorList>
            <person name="Sun Q."/>
            <person name="Zhou Y."/>
        </authorList>
    </citation>
    <scope>NUCLEOTIDE SEQUENCE</scope>
    <source>
        <strain evidence="15">CGMCC 1.15360</strain>
    </source>
</reference>
<evidence type="ECO:0000256" key="6">
    <source>
        <dbReference type="ARBA" id="ARBA00023077"/>
    </source>
</evidence>
<dbReference type="InterPro" id="IPR036942">
    <property type="entry name" value="Beta-barrel_TonB_sf"/>
</dbReference>
<dbReference type="PROSITE" id="PS01156">
    <property type="entry name" value="TONB_DEPENDENT_REC_2"/>
    <property type="match status" value="1"/>
</dbReference>
<keyword evidence="6 11" id="KW-0798">TonB box</keyword>
<dbReference type="PANTHER" id="PTHR30069:SF37">
    <property type="entry name" value="FERRIC VIBRIOBACTIN RECEPTOR VIUA"/>
    <property type="match status" value="1"/>
</dbReference>
<dbReference type="Pfam" id="PF07715">
    <property type="entry name" value="Plug"/>
    <property type="match status" value="1"/>
</dbReference>
<dbReference type="InterPro" id="IPR037066">
    <property type="entry name" value="Plug_dom_sf"/>
</dbReference>
<feature type="signal peptide" evidence="12">
    <location>
        <begin position="1"/>
        <end position="28"/>
    </location>
</feature>
<dbReference type="GO" id="GO:0009279">
    <property type="term" value="C:cell outer membrane"/>
    <property type="evidence" value="ECO:0007669"/>
    <property type="project" value="UniProtKB-SubCell"/>
</dbReference>
<dbReference type="GO" id="GO:0015344">
    <property type="term" value="F:siderophore uptake transmembrane transporter activity"/>
    <property type="evidence" value="ECO:0007669"/>
    <property type="project" value="TreeGrafter"/>
</dbReference>
<evidence type="ECO:0000256" key="1">
    <source>
        <dbReference type="ARBA" id="ARBA00004571"/>
    </source>
</evidence>
<evidence type="ECO:0000256" key="2">
    <source>
        <dbReference type="ARBA" id="ARBA00022448"/>
    </source>
</evidence>
<dbReference type="AlphaFoldDB" id="A0A916YZV9"/>
<evidence type="ECO:0000313" key="15">
    <source>
        <dbReference type="EMBL" id="GGD68982.1"/>
    </source>
</evidence>
<dbReference type="InterPro" id="IPR010917">
    <property type="entry name" value="TonB_rcpt_CS"/>
</dbReference>
<reference evidence="15" key="1">
    <citation type="journal article" date="2014" name="Int. J. Syst. Evol. Microbiol.">
        <title>Complete genome sequence of Corynebacterium casei LMG S-19264T (=DSM 44701T), isolated from a smear-ripened cheese.</title>
        <authorList>
            <consortium name="US DOE Joint Genome Institute (JGI-PGF)"/>
            <person name="Walter F."/>
            <person name="Albersmeier A."/>
            <person name="Kalinowski J."/>
            <person name="Ruckert C."/>
        </authorList>
    </citation>
    <scope>NUCLEOTIDE SEQUENCE</scope>
    <source>
        <strain evidence="15">CGMCC 1.15360</strain>
    </source>
</reference>
<gene>
    <name evidence="15" type="ORF">GCM10010990_18180</name>
</gene>
<accession>A0A916YZV9</accession>
<dbReference type="Proteomes" id="UP000612349">
    <property type="component" value="Unassembled WGS sequence"/>
</dbReference>
<evidence type="ECO:0000256" key="11">
    <source>
        <dbReference type="RuleBase" id="RU003357"/>
    </source>
</evidence>
<proteinExistence type="inferred from homology"/>
<dbReference type="Pfam" id="PF00593">
    <property type="entry name" value="TonB_dep_Rec_b-barrel"/>
    <property type="match status" value="1"/>
</dbReference>
<dbReference type="Gene3D" id="2.170.130.10">
    <property type="entry name" value="TonB-dependent receptor, plug domain"/>
    <property type="match status" value="1"/>
</dbReference>
<comment type="caution">
    <text evidence="15">The sequence shown here is derived from an EMBL/GenBank/DDBJ whole genome shotgun (WGS) entry which is preliminary data.</text>
</comment>
<dbReference type="EMBL" id="BMIP01000003">
    <property type="protein sequence ID" value="GGD68982.1"/>
    <property type="molecule type" value="Genomic_DNA"/>
</dbReference>
<feature type="chain" id="PRO_5037317946" evidence="12">
    <location>
        <begin position="29"/>
        <end position="688"/>
    </location>
</feature>
<keyword evidence="7 9" id="KW-0472">Membrane</keyword>
<dbReference type="Gene3D" id="2.40.170.20">
    <property type="entry name" value="TonB-dependent receptor, beta-barrel domain"/>
    <property type="match status" value="1"/>
</dbReference>
<evidence type="ECO:0000256" key="12">
    <source>
        <dbReference type="SAM" id="SignalP"/>
    </source>
</evidence>
<evidence type="ECO:0000259" key="13">
    <source>
        <dbReference type="Pfam" id="PF00593"/>
    </source>
</evidence>
<feature type="short sequence motif" description="TonB C-terminal box" evidence="10">
    <location>
        <begin position="671"/>
        <end position="688"/>
    </location>
</feature>
<evidence type="ECO:0000256" key="10">
    <source>
        <dbReference type="PROSITE-ProRule" id="PRU10144"/>
    </source>
</evidence>
<dbReference type="InterPro" id="IPR039426">
    <property type="entry name" value="TonB-dep_rcpt-like"/>
</dbReference>
<evidence type="ECO:0000256" key="4">
    <source>
        <dbReference type="ARBA" id="ARBA00022692"/>
    </source>
</evidence>
<protein>
    <submittedName>
        <fullName evidence="15">TonB-dependent receptor</fullName>
    </submittedName>
</protein>
<evidence type="ECO:0000256" key="3">
    <source>
        <dbReference type="ARBA" id="ARBA00022452"/>
    </source>
</evidence>
<dbReference type="RefSeq" id="WP_082922168.1">
    <property type="nucleotide sequence ID" value="NZ_BMIP01000003.1"/>
</dbReference>
<feature type="domain" description="TonB-dependent receptor-like beta-barrel" evidence="13">
    <location>
        <begin position="241"/>
        <end position="658"/>
    </location>
</feature>
<evidence type="ECO:0000259" key="14">
    <source>
        <dbReference type="Pfam" id="PF07715"/>
    </source>
</evidence>
<evidence type="ECO:0000313" key="16">
    <source>
        <dbReference type="Proteomes" id="UP000612349"/>
    </source>
</evidence>
<name>A0A916YZV9_9SPHN</name>